<organism evidence="3 4">
    <name type="scientific">Pontibacillus yanchengensis</name>
    <dbReference type="NCBI Taxonomy" id="462910"/>
    <lineage>
        <taxon>Bacteria</taxon>
        <taxon>Bacillati</taxon>
        <taxon>Bacillota</taxon>
        <taxon>Bacilli</taxon>
        <taxon>Bacillales</taxon>
        <taxon>Bacillaceae</taxon>
        <taxon>Pontibacillus</taxon>
    </lineage>
</organism>
<name>A0A6I5A642_9BACI</name>
<dbReference type="Proteomes" id="UP000468638">
    <property type="component" value="Unassembled WGS sequence"/>
</dbReference>
<evidence type="ECO:0000313" key="3">
    <source>
        <dbReference type="EMBL" id="MYL35846.1"/>
    </source>
</evidence>
<dbReference type="AlphaFoldDB" id="A0A6I5A642"/>
<keyword evidence="1" id="KW-0472">Membrane</keyword>
<dbReference type="CDD" id="cd07185">
    <property type="entry name" value="OmpA_C-like"/>
    <property type="match status" value="1"/>
</dbReference>
<reference evidence="3 4" key="1">
    <citation type="submission" date="2019-11" db="EMBL/GenBank/DDBJ databases">
        <title>Genome sequences of 17 halophilic strains isolated from different environments.</title>
        <authorList>
            <person name="Furrow R.E."/>
        </authorList>
    </citation>
    <scope>NUCLEOTIDE SEQUENCE [LARGE SCALE GENOMIC DNA]</scope>
    <source>
        <strain evidence="3 4">22514_16_FS</strain>
    </source>
</reference>
<gene>
    <name evidence="3" type="ORF">GLW05_19935</name>
</gene>
<dbReference type="PANTHER" id="PTHR30329">
    <property type="entry name" value="STATOR ELEMENT OF FLAGELLAR MOTOR COMPLEX"/>
    <property type="match status" value="1"/>
</dbReference>
<dbReference type="Pfam" id="PF00691">
    <property type="entry name" value="OmpA"/>
    <property type="match status" value="1"/>
</dbReference>
<evidence type="ECO:0000259" key="2">
    <source>
        <dbReference type="PROSITE" id="PS51123"/>
    </source>
</evidence>
<comment type="caution">
    <text evidence="3">The sequence shown here is derived from an EMBL/GenBank/DDBJ whole genome shotgun (WGS) entry which is preliminary data.</text>
</comment>
<dbReference type="SUPFAM" id="SSF103088">
    <property type="entry name" value="OmpA-like"/>
    <property type="match status" value="1"/>
</dbReference>
<dbReference type="PROSITE" id="PS51123">
    <property type="entry name" value="OMPA_2"/>
    <property type="match status" value="1"/>
</dbReference>
<dbReference type="InterPro" id="IPR036737">
    <property type="entry name" value="OmpA-like_sf"/>
</dbReference>
<proteinExistence type="predicted"/>
<protein>
    <submittedName>
        <fullName evidence="3">OmpA family protein</fullName>
    </submittedName>
</protein>
<dbReference type="Gene3D" id="3.30.1330.60">
    <property type="entry name" value="OmpA-like domain"/>
    <property type="match status" value="1"/>
</dbReference>
<dbReference type="GO" id="GO:0016020">
    <property type="term" value="C:membrane"/>
    <property type="evidence" value="ECO:0007669"/>
    <property type="project" value="UniProtKB-UniRule"/>
</dbReference>
<dbReference type="EMBL" id="WMEQ01000022">
    <property type="protein sequence ID" value="MYL35846.1"/>
    <property type="molecule type" value="Genomic_DNA"/>
</dbReference>
<evidence type="ECO:0000256" key="1">
    <source>
        <dbReference type="PROSITE-ProRule" id="PRU00473"/>
    </source>
</evidence>
<evidence type="ECO:0000313" key="4">
    <source>
        <dbReference type="Proteomes" id="UP000468638"/>
    </source>
</evidence>
<accession>A0A6I5A642</accession>
<sequence length="213" mass="24762">MSYSDLMSALLLIFALLLMVNMYGNQKEIEAKDQMIEEVIGVKTQLIEELKKEFQDSNLQMQIDPKTGAIRFSSGVFFEYDSSRISDDGRENLENFVPKYINILLSDYFKDHISRIIIEGHTDKSGGYMYNLELSQDRSFAVVNEIMGESFPDFKHKSEMRDMVTSNGRSFSEPIYKENGKVDSEKSRRVEFKFRLKDEEVIKKIQDLVKDSE</sequence>
<dbReference type="PANTHER" id="PTHR30329:SF21">
    <property type="entry name" value="LIPOPROTEIN YIAD-RELATED"/>
    <property type="match status" value="1"/>
</dbReference>
<feature type="domain" description="OmpA-like" evidence="2">
    <location>
        <begin position="65"/>
        <end position="198"/>
    </location>
</feature>
<dbReference type="InterPro" id="IPR006665">
    <property type="entry name" value="OmpA-like"/>
</dbReference>
<dbReference type="OrthoDB" id="9805566at2"/>
<dbReference type="InterPro" id="IPR050330">
    <property type="entry name" value="Bact_OuterMem_StrucFunc"/>
</dbReference>